<dbReference type="Proteomes" id="UP000324996">
    <property type="component" value="Unassembled WGS sequence"/>
</dbReference>
<proteinExistence type="predicted"/>
<gene>
    <name evidence="2" type="ORF">JCM17846_19590</name>
</gene>
<feature type="region of interest" description="Disordered" evidence="1">
    <location>
        <begin position="95"/>
        <end position="114"/>
    </location>
</feature>
<reference evidence="2 3" key="1">
    <citation type="submission" date="2019-09" db="EMBL/GenBank/DDBJ databases">
        <title>NBRP : Genome information of microbial organism related human and environment.</title>
        <authorList>
            <person name="Hattori M."/>
            <person name="Oshima K."/>
            <person name="Inaba H."/>
            <person name="Suda W."/>
            <person name="Sakamoto M."/>
            <person name="Iino T."/>
            <person name="Kitahara M."/>
            <person name="Oshida Y."/>
            <person name="Iida T."/>
            <person name="Kudo T."/>
            <person name="Itoh T."/>
            <person name="Ohkuma M."/>
        </authorList>
    </citation>
    <scope>NUCLEOTIDE SEQUENCE [LARGE SCALE GENOMIC DNA]</scope>
    <source>
        <strain evidence="2 3">Q-1</strain>
    </source>
</reference>
<protein>
    <submittedName>
        <fullName evidence="2">Uncharacterized protein</fullName>
    </submittedName>
</protein>
<dbReference type="AlphaFoldDB" id="A0A5A7N8K3"/>
<dbReference type="EMBL" id="BKCN01000009">
    <property type="protein sequence ID" value="GER04277.1"/>
    <property type="molecule type" value="Genomic_DNA"/>
</dbReference>
<keyword evidence="3" id="KW-1185">Reference proteome</keyword>
<evidence type="ECO:0000256" key="1">
    <source>
        <dbReference type="SAM" id="MobiDB-lite"/>
    </source>
</evidence>
<dbReference type="RefSeq" id="WP_390624392.1">
    <property type="nucleotide sequence ID" value="NZ_BKCN01000009.1"/>
</dbReference>
<organism evidence="2 3">
    <name type="scientific">Iodidimonas nitroreducens</name>
    <dbReference type="NCBI Taxonomy" id="1236968"/>
    <lineage>
        <taxon>Bacteria</taxon>
        <taxon>Pseudomonadati</taxon>
        <taxon>Pseudomonadota</taxon>
        <taxon>Alphaproteobacteria</taxon>
        <taxon>Iodidimonadales</taxon>
        <taxon>Iodidimonadaceae</taxon>
        <taxon>Iodidimonas</taxon>
    </lineage>
</organism>
<evidence type="ECO:0000313" key="2">
    <source>
        <dbReference type="EMBL" id="GER04277.1"/>
    </source>
</evidence>
<comment type="caution">
    <text evidence="2">The sequence shown here is derived from an EMBL/GenBank/DDBJ whole genome shotgun (WGS) entry which is preliminary data.</text>
</comment>
<evidence type="ECO:0000313" key="3">
    <source>
        <dbReference type="Proteomes" id="UP000324996"/>
    </source>
</evidence>
<name>A0A5A7N8K3_9PROT</name>
<accession>A0A5A7N8K3</accession>
<sequence>MHSLRGVPLVTAQSAENLDAGTHWIDLRFYGLALSEAGAKGPLTLGSVTLASIKGLPNALGPVLHDVYRTMPFVPEQFHSRSFDRPDLMEQARRLDVGRIDLDHQRGDKKPPRN</sequence>